<accession>A0AA88HGX7</accession>
<feature type="coiled-coil region" evidence="1">
    <location>
        <begin position="9"/>
        <end position="40"/>
    </location>
</feature>
<evidence type="ECO:0000256" key="1">
    <source>
        <dbReference type="SAM" id="Coils"/>
    </source>
</evidence>
<evidence type="ECO:0000313" key="2">
    <source>
        <dbReference type="EMBL" id="KAK2708980.1"/>
    </source>
</evidence>
<organism evidence="2 3">
    <name type="scientific">Artemia franciscana</name>
    <name type="common">Brine shrimp</name>
    <name type="synonym">Artemia sanfranciscana</name>
    <dbReference type="NCBI Taxonomy" id="6661"/>
    <lineage>
        <taxon>Eukaryota</taxon>
        <taxon>Metazoa</taxon>
        <taxon>Ecdysozoa</taxon>
        <taxon>Arthropoda</taxon>
        <taxon>Crustacea</taxon>
        <taxon>Branchiopoda</taxon>
        <taxon>Anostraca</taxon>
        <taxon>Artemiidae</taxon>
        <taxon>Artemia</taxon>
    </lineage>
</organism>
<dbReference type="InterPro" id="IPR027417">
    <property type="entry name" value="P-loop_NTPase"/>
</dbReference>
<evidence type="ECO:0000313" key="3">
    <source>
        <dbReference type="Proteomes" id="UP001187531"/>
    </source>
</evidence>
<dbReference type="EMBL" id="JAVRJZ010000018">
    <property type="protein sequence ID" value="KAK2708980.1"/>
    <property type="molecule type" value="Genomic_DNA"/>
</dbReference>
<reference evidence="2" key="1">
    <citation type="submission" date="2023-07" db="EMBL/GenBank/DDBJ databases">
        <title>Chromosome-level genome assembly of Artemia franciscana.</title>
        <authorList>
            <person name="Jo E."/>
        </authorList>
    </citation>
    <scope>NUCLEOTIDE SEQUENCE</scope>
    <source>
        <tissue evidence="2">Whole body</tissue>
    </source>
</reference>
<sequence length="141" mass="16298">MACCQSEEAKEQKRINQEIERQLKRDKQNARKELKLLLLDQDLNLLSKLLVAIAGETSTAHQHVFLELCVHYWLELNVGLISCHKWFTGEQALEMLMELKDGDVSEMLDLSDSGDDESNSQYLLLNPELTNFYELTQLEPM</sequence>
<protein>
    <submittedName>
        <fullName evidence="2">Uncharacterized protein</fullName>
    </submittedName>
</protein>
<keyword evidence="3" id="KW-1185">Reference proteome</keyword>
<comment type="caution">
    <text evidence="2">The sequence shown here is derived from an EMBL/GenBank/DDBJ whole genome shotgun (WGS) entry which is preliminary data.</text>
</comment>
<gene>
    <name evidence="2" type="ORF">QYM36_014568</name>
</gene>
<dbReference type="AlphaFoldDB" id="A0AA88HGX7"/>
<proteinExistence type="predicted"/>
<keyword evidence="1" id="KW-0175">Coiled coil</keyword>
<dbReference type="Gene3D" id="3.40.50.300">
    <property type="entry name" value="P-loop containing nucleotide triphosphate hydrolases"/>
    <property type="match status" value="1"/>
</dbReference>
<name>A0AA88HGX7_ARTSF</name>
<dbReference type="Proteomes" id="UP001187531">
    <property type="component" value="Unassembled WGS sequence"/>
</dbReference>